<proteinExistence type="predicted"/>
<evidence type="ECO:0000313" key="1">
    <source>
        <dbReference type="EMBL" id="CAI2374571.1"/>
    </source>
</evidence>
<evidence type="ECO:0000313" key="2">
    <source>
        <dbReference type="Proteomes" id="UP001295684"/>
    </source>
</evidence>
<dbReference type="Proteomes" id="UP001295684">
    <property type="component" value="Unassembled WGS sequence"/>
</dbReference>
<reference evidence="1" key="1">
    <citation type="submission" date="2023-07" db="EMBL/GenBank/DDBJ databases">
        <authorList>
            <consortium name="AG Swart"/>
            <person name="Singh M."/>
            <person name="Singh A."/>
            <person name="Seah K."/>
            <person name="Emmerich C."/>
        </authorList>
    </citation>
    <scope>NUCLEOTIDE SEQUENCE</scope>
    <source>
        <strain evidence="1">DP1</strain>
    </source>
</reference>
<dbReference type="EMBL" id="CAMPGE010015989">
    <property type="protein sequence ID" value="CAI2374571.1"/>
    <property type="molecule type" value="Genomic_DNA"/>
</dbReference>
<dbReference type="AlphaFoldDB" id="A0AAD2CYJ6"/>
<comment type="caution">
    <text evidence="1">The sequence shown here is derived from an EMBL/GenBank/DDBJ whole genome shotgun (WGS) entry which is preliminary data.</text>
</comment>
<name>A0AAD2CYJ6_EUPCR</name>
<sequence length="102" mass="11998">MLVQVAAQDRKMAKQEKECKKVVMDGIRDFCSKGITRRELKRICREVEGFRVYFGMKVLEEKGVNVGCSFGHIDRYPMDLYSIKKCMQKKFLINFLKEILIL</sequence>
<gene>
    <name evidence="1" type="ORF">ECRASSUSDP1_LOCUS15926</name>
</gene>
<accession>A0AAD2CYJ6</accession>
<organism evidence="1 2">
    <name type="scientific">Euplotes crassus</name>
    <dbReference type="NCBI Taxonomy" id="5936"/>
    <lineage>
        <taxon>Eukaryota</taxon>
        <taxon>Sar</taxon>
        <taxon>Alveolata</taxon>
        <taxon>Ciliophora</taxon>
        <taxon>Intramacronucleata</taxon>
        <taxon>Spirotrichea</taxon>
        <taxon>Hypotrichia</taxon>
        <taxon>Euplotida</taxon>
        <taxon>Euplotidae</taxon>
        <taxon>Moneuplotes</taxon>
    </lineage>
</organism>
<protein>
    <submittedName>
        <fullName evidence="1">Uncharacterized protein</fullName>
    </submittedName>
</protein>
<keyword evidence="2" id="KW-1185">Reference proteome</keyword>